<dbReference type="Gene3D" id="3.40.630.30">
    <property type="match status" value="1"/>
</dbReference>
<dbReference type="AlphaFoldDB" id="A0A6A5VM49"/>
<proteinExistence type="predicted"/>
<feature type="region of interest" description="Disordered" evidence="1">
    <location>
        <begin position="66"/>
        <end position="94"/>
    </location>
</feature>
<name>A0A6A5VM49_9PLEO</name>
<gene>
    <name evidence="3" type="ORF">BU23DRAFT_551238</name>
</gene>
<dbReference type="EMBL" id="ML976665">
    <property type="protein sequence ID" value="KAF1976782.1"/>
    <property type="molecule type" value="Genomic_DNA"/>
</dbReference>
<keyword evidence="4" id="KW-1185">Reference proteome</keyword>
<protein>
    <recommendedName>
        <fullName evidence="2">N-acetyltransferase domain-containing protein</fullName>
    </recommendedName>
</protein>
<evidence type="ECO:0000259" key="2">
    <source>
        <dbReference type="PROSITE" id="PS51186"/>
    </source>
</evidence>
<dbReference type="OrthoDB" id="41532at2759"/>
<dbReference type="PANTHER" id="PTHR47542:SF2">
    <property type="entry name" value="ACYL-COA N-ACYLTRANSFERASES (NAT) SUPERFAMILY PROTEIN"/>
    <property type="match status" value="1"/>
</dbReference>
<evidence type="ECO:0000313" key="3">
    <source>
        <dbReference type="EMBL" id="KAF1976782.1"/>
    </source>
</evidence>
<organism evidence="3 4">
    <name type="scientific">Bimuria novae-zelandiae CBS 107.79</name>
    <dbReference type="NCBI Taxonomy" id="1447943"/>
    <lineage>
        <taxon>Eukaryota</taxon>
        <taxon>Fungi</taxon>
        <taxon>Dikarya</taxon>
        <taxon>Ascomycota</taxon>
        <taxon>Pezizomycotina</taxon>
        <taxon>Dothideomycetes</taxon>
        <taxon>Pleosporomycetidae</taxon>
        <taxon>Pleosporales</taxon>
        <taxon>Massarineae</taxon>
        <taxon>Didymosphaeriaceae</taxon>
        <taxon>Bimuria</taxon>
    </lineage>
</organism>
<reference evidence="3" key="1">
    <citation type="journal article" date="2020" name="Stud. Mycol.">
        <title>101 Dothideomycetes genomes: a test case for predicting lifestyles and emergence of pathogens.</title>
        <authorList>
            <person name="Haridas S."/>
            <person name="Albert R."/>
            <person name="Binder M."/>
            <person name="Bloem J."/>
            <person name="Labutti K."/>
            <person name="Salamov A."/>
            <person name="Andreopoulos B."/>
            <person name="Baker S."/>
            <person name="Barry K."/>
            <person name="Bills G."/>
            <person name="Bluhm B."/>
            <person name="Cannon C."/>
            <person name="Castanera R."/>
            <person name="Culley D."/>
            <person name="Daum C."/>
            <person name="Ezra D."/>
            <person name="Gonzalez J."/>
            <person name="Henrissat B."/>
            <person name="Kuo A."/>
            <person name="Liang C."/>
            <person name="Lipzen A."/>
            <person name="Lutzoni F."/>
            <person name="Magnuson J."/>
            <person name="Mondo S."/>
            <person name="Nolan M."/>
            <person name="Ohm R."/>
            <person name="Pangilinan J."/>
            <person name="Park H.-J."/>
            <person name="Ramirez L."/>
            <person name="Alfaro M."/>
            <person name="Sun H."/>
            <person name="Tritt A."/>
            <person name="Yoshinaga Y."/>
            <person name="Zwiers L.-H."/>
            <person name="Turgeon B."/>
            <person name="Goodwin S."/>
            <person name="Spatafora J."/>
            <person name="Crous P."/>
            <person name="Grigoriev I."/>
        </authorList>
    </citation>
    <scope>NUCLEOTIDE SEQUENCE</scope>
    <source>
        <strain evidence="3">CBS 107.79</strain>
    </source>
</reference>
<dbReference type="InterPro" id="IPR016181">
    <property type="entry name" value="Acyl_CoA_acyltransferase"/>
</dbReference>
<dbReference type="InterPro" id="IPR000182">
    <property type="entry name" value="GNAT_dom"/>
</dbReference>
<evidence type="ECO:0000256" key="1">
    <source>
        <dbReference type="SAM" id="MobiDB-lite"/>
    </source>
</evidence>
<feature type="domain" description="N-acetyltransferase" evidence="2">
    <location>
        <begin position="98"/>
        <end position="193"/>
    </location>
</feature>
<dbReference type="PANTHER" id="PTHR47542">
    <property type="entry name" value="ACYL-COA N-ACYLTRANSFERASES (NAT) SUPERFAMILY PROTEIN"/>
    <property type="match status" value="1"/>
</dbReference>
<dbReference type="GO" id="GO:0016747">
    <property type="term" value="F:acyltransferase activity, transferring groups other than amino-acyl groups"/>
    <property type="evidence" value="ECO:0007669"/>
    <property type="project" value="InterPro"/>
</dbReference>
<dbReference type="Proteomes" id="UP000800036">
    <property type="component" value="Unassembled WGS sequence"/>
</dbReference>
<dbReference type="CDD" id="cd04301">
    <property type="entry name" value="NAT_SF"/>
    <property type="match status" value="1"/>
</dbReference>
<evidence type="ECO:0000313" key="4">
    <source>
        <dbReference type="Proteomes" id="UP000800036"/>
    </source>
</evidence>
<sequence>MAPTIQSSDSLVPKIVLQTISPCPPKHRGPLAKTLTTLEKKLFPSSEAFDYVLELKKPNIGVILAYASPSPPSPNPKSNPSDQNPKPPSTPIPTPPAENLIGYLIFQRLKGVTWIHKLGVVERERRKGIGRRLVEALMWEVKRGGGRKVVLWVDEGREGARALYRGVGFEEGGVVEGYYGVGRGAVKMEVEVEAE</sequence>
<feature type="compositionally biased region" description="Pro residues" evidence="1">
    <location>
        <begin position="85"/>
        <end position="94"/>
    </location>
</feature>
<accession>A0A6A5VM49</accession>
<dbReference type="SUPFAM" id="SSF55729">
    <property type="entry name" value="Acyl-CoA N-acyltransferases (Nat)"/>
    <property type="match status" value="1"/>
</dbReference>
<dbReference type="PROSITE" id="PS51186">
    <property type="entry name" value="GNAT"/>
    <property type="match status" value="1"/>
</dbReference>
<dbReference type="Pfam" id="PF00583">
    <property type="entry name" value="Acetyltransf_1"/>
    <property type="match status" value="1"/>
</dbReference>